<evidence type="ECO:0000313" key="2">
    <source>
        <dbReference type="EMBL" id="RYC72049.1"/>
    </source>
</evidence>
<gene>
    <name evidence="2" type="ORF">EQG79_07995</name>
</gene>
<dbReference type="Proteomes" id="UP000290407">
    <property type="component" value="Unassembled WGS sequence"/>
</dbReference>
<dbReference type="GO" id="GO:0016779">
    <property type="term" value="F:nucleotidyltransferase activity"/>
    <property type="evidence" value="ECO:0007669"/>
    <property type="project" value="InterPro"/>
</dbReference>
<comment type="caution">
    <text evidence="2">The sequence shown here is derived from an EMBL/GenBank/DDBJ whole genome shotgun (WGS) entry which is preliminary data.</text>
</comment>
<evidence type="ECO:0000313" key="3">
    <source>
        <dbReference type="Proteomes" id="UP000290407"/>
    </source>
</evidence>
<accession>A0A4Q2UY91</accession>
<dbReference type="AlphaFoldDB" id="A0A4Q2UY91"/>
<dbReference type="Pfam" id="PF18144">
    <property type="entry name" value="SMODS"/>
    <property type="match status" value="1"/>
</dbReference>
<dbReference type="SUPFAM" id="SSF81301">
    <property type="entry name" value="Nucleotidyltransferase"/>
    <property type="match status" value="1"/>
</dbReference>
<proteinExistence type="predicted"/>
<dbReference type="Gene3D" id="3.30.460.10">
    <property type="entry name" value="Beta Polymerase, domain 2"/>
    <property type="match status" value="1"/>
</dbReference>
<dbReference type="CDD" id="cd05400">
    <property type="entry name" value="NT_2-5OAS_ClassI-CCAase"/>
    <property type="match status" value="1"/>
</dbReference>
<dbReference type="RefSeq" id="WP_129601033.1">
    <property type="nucleotide sequence ID" value="NZ_SBLB01000001.1"/>
</dbReference>
<sequence length="271" mass="30611">MSVSINAKLAAFASSLYVGVNDAEGEKIRTSVNNLSTRLIASFKGDIRNVEKFGSYTRGTILPRIYDPYSDVDLMIVWNRDDLNVTPRTLRNYLITFSETYYSRSISYRDSPVVVLELQHINYDLVPVIKVSSFYSQNTYIPLNDSQWQTTDPLGFNATLSSSNVKYGYIVKPIIRLMKAWNAKVGFPISPYKLEQEVASMSFLGDNVQSGFIYAAQKLLIYGKGYSQNTINKIQALQSNIERVDEALQTDRPLTAVGWLAHILPINKDSF</sequence>
<keyword evidence="1" id="KW-0051">Antiviral defense</keyword>
<dbReference type="GO" id="GO:0051607">
    <property type="term" value="P:defense response to virus"/>
    <property type="evidence" value="ECO:0007669"/>
    <property type="project" value="UniProtKB-KW"/>
</dbReference>
<dbReference type="InterPro" id="IPR043519">
    <property type="entry name" value="NT_sf"/>
</dbReference>
<keyword evidence="2" id="KW-0808">Transferase</keyword>
<name>A0A4Q2UY91_9BACT</name>
<evidence type="ECO:0000256" key="1">
    <source>
        <dbReference type="ARBA" id="ARBA00023118"/>
    </source>
</evidence>
<dbReference type="InterPro" id="IPR006116">
    <property type="entry name" value="NT_2-5OAS_ClassI-CCAase"/>
</dbReference>
<protein>
    <submittedName>
        <fullName evidence="2">Nucleotidyltransferase</fullName>
    </submittedName>
</protein>
<reference evidence="2 3" key="1">
    <citation type="submission" date="2019-01" db="EMBL/GenBank/DDBJ databases">
        <title>Spirosoma flava sp. nov., a propanil-degrading bacterium isolated from herbicide-contaminated soil.</title>
        <authorList>
            <person name="Zhang L."/>
            <person name="Jiang J.-D."/>
        </authorList>
    </citation>
    <scope>NUCLEOTIDE SEQUENCE [LARGE SCALE GENOMIC DNA]</scope>
    <source>
        <strain evidence="2 3">TY50</strain>
    </source>
</reference>
<organism evidence="2 3">
    <name type="scientific">Spirosoma sordidisoli</name>
    <dbReference type="NCBI Taxonomy" id="2502893"/>
    <lineage>
        <taxon>Bacteria</taxon>
        <taxon>Pseudomonadati</taxon>
        <taxon>Bacteroidota</taxon>
        <taxon>Cytophagia</taxon>
        <taxon>Cytophagales</taxon>
        <taxon>Cytophagaceae</taxon>
        <taxon>Spirosoma</taxon>
    </lineage>
</organism>
<keyword evidence="3" id="KW-1185">Reference proteome</keyword>
<dbReference type="EMBL" id="SBLB01000001">
    <property type="protein sequence ID" value="RYC72049.1"/>
    <property type="molecule type" value="Genomic_DNA"/>
</dbReference>